<evidence type="ECO:0000256" key="4">
    <source>
        <dbReference type="ARBA" id="ARBA00022679"/>
    </source>
</evidence>
<dbReference type="PROSITE" id="PS51873">
    <property type="entry name" value="TRIAD"/>
    <property type="match status" value="1"/>
</dbReference>
<gene>
    <name evidence="12" type="ORF">EDS130_LOCUS7357</name>
    <name evidence="13" type="ORF">XAT740_LOCUS25434</name>
</gene>
<evidence type="ECO:0000259" key="11">
    <source>
        <dbReference type="PROSITE" id="PS51873"/>
    </source>
</evidence>
<evidence type="ECO:0000256" key="1">
    <source>
        <dbReference type="ARBA" id="ARBA00001798"/>
    </source>
</evidence>
<dbReference type="InterPro" id="IPR044066">
    <property type="entry name" value="TRIAD_supradom"/>
</dbReference>
<evidence type="ECO:0000256" key="7">
    <source>
        <dbReference type="ARBA" id="ARBA00022771"/>
    </source>
</evidence>
<comment type="catalytic activity">
    <reaction evidence="1">
        <text>[E2 ubiquitin-conjugating enzyme]-S-ubiquitinyl-L-cysteine + [acceptor protein]-L-lysine = [E2 ubiquitin-conjugating enzyme]-L-cysteine + [acceptor protein]-N(6)-ubiquitinyl-L-lysine.</text>
        <dbReference type="EC" id="2.3.2.31"/>
    </reaction>
</comment>
<evidence type="ECO:0000256" key="10">
    <source>
        <dbReference type="SAM" id="MobiDB-lite"/>
    </source>
</evidence>
<evidence type="ECO:0000256" key="8">
    <source>
        <dbReference type="ARBA" id="ARBA00022786"/>
    </source>
</evidence>
<keyword evidence="8" id="KW-0833">Ubl conjugation pathway</keyword>
<dbReference type="GO" id="GO:0016567">
    <property type="term" value="P:protein ubiquitination"/>
    <property type="evidence" value="ECO:0007669"/>
    <property type="project" value="InterPro"/>
</dbReference>
<evidence type="ECO:0000313" key="13">
    <source>
        <dbReference type="EMBL" id="CAF1235114.1"/>
    </source>
</evidence>
<dbReference type="Proteomes" id="UP000663828">
    <property type="component" value="Unassembled WGS sequence"/>
</dbReference>
<name>A0A813W7E7_ADIRI</name>
<dbReference type="Pfam" id="PF22605">
    <property type="entry name" value="IBR_2"/>
    <property type="match status" value="1"/>
</dbReference>
<feature type="compositionally biased region" description="Pro residues" evidence="10">
    <location>
        <begin position="262"/>
        <end position="271"/>
    </location>
</feature>
<organism evidence="12 15">
    <name type="scientific">Adineta ricciae</name>
    <name type="common">Rotifer</name>
    <dbReference type="NCBI Taxonomy" id="249248"/>
    <lineage>
        <taxon>Eukaryota</taxon>
        <taxon>Metazoa</taxon>
        <taxon>Spiralia</taxon>
        <taxon>Gnathifera</taxon>
        <taxon>Rotifera</taxon>
        <taxon>Eurotatoria</taxon>
        <taxon>Bdelloidea</taxon>
        <taxon>Adinetida</taxon>
        <taxon>Adinetidae</taxon>
        <taxon>Adineta</taxon>
    </lineage>
</organism>
<evidence type="ECO:0000313" key="14">
    <source>
        <dbReference type="Proteomes" id="UP000663828"/>
    </source>
</evidence>
<dbReference type="PANTHER" id="PTHR11685">
    <property type="entry name" value="RBR FAMILY RING FINGER AND IBR DOMAIN-CONTAINING"/>
    <property type="match status" value="1"/>
</dbReference>
<feature type="domain" description="RING-type" evidence="11">
    <location>
        <begin position="1"/>
        <end position="175"/>
    </location>
</feature>
<feature type="compositionally biased region" description="Polar residues" evidence="10">
    <location>
        <begin position="355"/>
        <end position="364"/>
    </location>
</feature>
<comment type="pathway">
    <text evidence="2">Protein modification; protein ubiquitination.</text>
</comment>
<feature type="compositionally biased region" description="Basic residues" evidence="10">
    <location>
        <begin position="334"/>
        <end position="343"/>
    </location>
</feature>
<dbReference type="InterPro" id="IPR031127">
    <property type="entry name" value="E3_UB_ligase_RBR"/>
</dbReference>
<dbReference type="Proteomes" id="UP000663852">
    <property type="component" value="Unassembled WGS sequence"/>
</dbReference>
<dbReference type="EC" id="2.3.2.31" evidence="3"/>
<feature type="compositionally biased region" description="Low complexity" evidence="10">
    <location>
        <begin position="344"/>
        <end position="354"/>
    </location>
</feature>
<keyword evidence="5" id="KW-0479">Metal-binding</keyword>
<keyword evidence="9" id="KW-0862">Zinc</keyword>
<dbReference type="AlphaFoldDB" id="A0A813W7E7"/>
<dbReference type="EMBL" id="CAJNOJ010000022">
    <property type="protein sequence ID" value="CAF0851889.1"/>
    <property type="molecule type" value="Genomic_DNA"/>
</dbReference>
<dbReference type="OrthoDB" id="1431934at2759"/>
<protein>
    <recommendedName>
        <fullName evidence="3">RBR-type E3 ubiquitin transferase</fullName>
        <ecNumber evidence="3">2.3.2.31</ecNumber>
    </recommendedName>
</protein>
<evidence type="ECO:0000256" key="2">
    <source>
        <dbReference type="ARBA" id="ARBA00004906"/>
    </source>
</evidence>
<evidence type="ECO:0000256" key="6">
    <source>
        <dbReference type="ARBA" id="ARBA00022737"/>
    </source>
</evidence>
<dbReference type="SUPFAM" id="SSF57850">
    <property type="entry name" value="RING/U-box"/>
    <property type="match status" value="1"/>
</dbReference>
<keyword evidence="7" id="KW-0863">Zinc-finger</keyword>
<dbReference type="InterPro" id="IPR054694">
    <property type="entry name" value="Parkin-like_IBR"/>
</dbReference>
<evidence type="ECO:0000256" key="3">
    <source>
        <dbReference type="ARBA" id="ARBA00012251"/>
    </source>
</evidence>
<dbReference type="GO" id="GO:0008270">
    <property type="term" value="F:zinc ion binding"/>
    <property type="evidence" value="ECO:0007669"/>
    <property type="project" value="UniProtKB-KW"/>
</dbReference>
<dbReference type="Gene3D" id="1.20.120.1750">
    <property type="match status" value="1"/>
</dbReference>
<keyword evidence="6" id="KW-0677">Repeat</keyword>
<feature type="region of interest" description="Disordered" evidence="10">
    <location>
        <begin position="261"/>
        <end position="372"/>
    </location>
</feature>
<keyword evidence="14" id="KW-1185">Reference proteome</keyword>
<evidence type="ECO:0000256" key="5">
    <source>
        <dbReference type="ARBA" id="ARBA00022723"/>
    </source>
</evidence>
<evidence type="ECO:0000256" key="9">
    <source>
        <dbReference type="ARBA" id="ARBA00022833"/>
    </source>
</evidence>
<dbReference type="GO" id="GO:0061630">
    <property type="term" value="F:ubiquitin protein ligase activity"/>
    <property type="evidence" value="ECO:0007669"/>
    <property type="project" value="UniProtKB-EC"/>
</dbReference>
<evidence type="ECO:0000313" key="12">
    <source>
        <dbReference type="EMBL" id="CAF0851889.1"/>
    </source>
</evidence>
<keyword evidence="4" id="KW-0808">Transferase</keyword>
<sequence length="401" mass="44220">MGRRRRKVAFTANFCHICLAPHKLSFSSIPRCPESVNGCRPNTCDSCFVQHINHILSQDITGKVICPEQNCARLLTENTIRSALLKFNYDELWTSYLSKHNWYGTSDEWIERFSKKCPQCQVPIEKNGGCSNMKCTQCSLNFQWHLIATVEEARDNMNPFGANHFGGGFPPQYPGPFPQQDFGQYGGNQGYYNAPAPFPPGNVYSNGSPFAPPAAYPLPPAYAPTPAYPPPPPPSLAGQFAQPPAFPPAPAYPVASVGAQYPQPPGYPPPRNNYGFQQPPYNPAYNQAKPQQQAPPQQPPQPPAPQSSAVPYGSVPYGQPRSQSNRRQTEARRRSTSHRRRRSPSSSSSSSSGSTYDPHNQGQAYNGYNNPYVNVQPYPNMAPISGAQNGSPMIPPRPPIW</sequence>
<accession>A0A813W7E7</accession>
<evidence type="ECO:0000313" key="15">
    <source>
        <dbReference type="Proteomes" id="UP000663852"/>
    </source>
</evidence>
<comment type="caution">
    <text evidence="12">The sequence shown here is derived from an EMBL/GenBank/DDBJ whole genome shotgun (WGS) entry which is preliminary data.</text>
</comment>
<proteinExistence type="predicted"/>
<reference evidence="12" key="1">
    <citation type="submission" date="2021-02" db="EMBL/GenBank/DDBJ databases">
        <authorList>
            <person name="Nowell W R."/>
        </authorList>
    </citation>
    <scope>NUCLEOTIDE SEQUENCE</scope>
</reference>
<feature type="compositionally biased region" description="Pro residues" evidence="10">
    <location>
        <begin position="296"/>
        <end position="305"/>
    </location>
</feature>
<dbReference type="EMBL" id="CAJNOR010002016">
    <property type="protein sequence ID" value="CAF1235114.1"/>
    <property type="molecule type" value="Genomic_DNA"/>
</dbReference>